<evidence type="ECO:0000313" key="2">
    <source>
        <dbReference type="EMBL" id="RNA33423.1"/>
    </source>
</evidence>
<dbReference type="EMBL" id="REGN01001643">
    <property type="protein sequence ID" value="RNA33423.1"/>
    <property type="molecule type" value="Genomic_DNA"/>
</dbReference>
<organism evidence="2 3">
    <name type="scientific">Brachionus plicatilis</name>
    <name type="common">Marine rotifer</name>
    <name type="synonym">Brachionus muelleri</name>
    <dbReference type="NCBI Taxonomy" id="10195"/>
    <lineage>
        <taxon>Eukaryota</taxon>
        <taxon>Metazoa</taxon>
        <taxon>Spiralia</taxon>
        <taxon>Gnathifera</taxon>
        <taxon>Rotifera</taxon>
        <taxon>Eurotatoria</taxon>
        <taxon>Monogononta</taxon>
        <taxon>Pseudotrocha</taxon>
        <taxon>Ploima</taxon>
        <taxon>Brachionidae</taxon>
        <taxon>Brachionus</taxon>
    </lineage>
</organism>
<gene>
    <name evidence="2" type="ORF">BpHYR1_049683</name>
</gene>
<evidence type="ECO:0000256" key="1">
    <source>
        <dbReference type="SAM" id="Phobius"/>
    </source>
</evidence>
<reference evidence="2 3" key="1">
    <citation type="journal article" date="2018" name="Sci. Rep.">
        <title>Genomic signatures of local adaptation to the degree of environmental predictability in rotifers.</title>
        <authorList>
            <person name="Franch-Gras L."/>
            <person name="Hahn C."/>
            <person name="Garcia-Roger E.M."/>
            <person name="Carmona M.J."/>
            <person name="Serra M."/>
            <person name="Gomez A."/>
        </authorList>
    </citation>
    <scope>NUCLEOTIDE SEQUENCE [LARGE SCALE GENOMIC DNA]</scope>
    <source>
        <strain evidence="2">HYR1</strain>
    </source>
</reference>
<feature type="transmembrane region" description="Helical" evidence="1">
    <location>
        <begin position="12"/>
        <end position="32"/>
    </location>
</feature>
<comment type="caution">
    <text evidence="2">The sequence shown here is derived from an EMBL/GenBank/DDBJ whole genome shotgun (WGS) entry which is preliminary data.</text>
</comment>
<keyword evidence="3" id="KW-1185">Reference proteome</keyword>
<dbReference type="AlphaFoldDB" id="A0A3M7SC61"/>
<keyword evidence="1" id="KW-1133">Transmembrane helix</keyword>
<proteinExistence type="predicted"/>
<keyword evidence="1" id="KW-0812">Transmembrane</keyword>
<protein>
    <submittedName>
        <fullName evidence="2">Uncharacterized protein</fullName>
    </submittedName>
</protein>
<accession>A0A3M7SC61</accession>
<evidence type="ECO:0000313" key="3">
    <source>
        <dbReference type="Proteomes" id="UP000276133"/>
    </source>
</evidence>
<keyword evidence="1" id="KW-0472">Membrane</keyword>
<dbReference type="Proteomes" id="UP000276133">
    <property type="component" value="Unassembled WGS sequence"/>
</dbReference>
<sequence>MDLSQKSYKNFAYIYLIICQILSILGINFVFVKERKNRWCQNSMPEWKFPINQFSLKERSKVKNTFMNKKVPKLNQSLLEGTFHKTNCYISHKKSICFDLF</sequence>
<name>A0A3M7SC61_BRAPC</name>